<dbReference type="Gene3D" id="1.10.1740.10">
    <property type="match status" value="1"/>
</dbReference>
<organism evidence="7 8">
    <name type="scientific">Pedobacter africanus</name>
    <dbReference type="NCBI Taxonomy" id="151894"/>
    <lineage>
        <taxon>Bacteria</taxon>
        <taxon>Pseudomonadati</taxon>
        <taxon>Bacteroidota</taxon>
        <taxon>Sphingobacteriia</taxon>
        <taxon>Sphingobacteriales</taxon>
        <taxon>Sphingobacteriaceae</taxon>
        <taxon>Pedobacter</taxon>
    </lineage>
</organism>
<evidence type="ECO:0000313" key="7">
    <source>
        <dbReference type="EMBL" id="SMC63379.1"/>
    </source>
</evidence>
<gene>
    <name evidence="7" type="ORF">SAMN04488524_1617</name>
</gene>
<dbReference type="GO" id="GO:0003677">
    <property type="term" value="F:DNA binding"/>
    <property type="evidence" value="ECO:0007669"/>
    <property type="project" value="InterPro"/>
</dbReference>
<accession>A0A1W2ARL4</accession>
<evidence type="ECO:0000259" key="5">
    <source>
        <dbReference type="Pfam" id="PF04542"/>
    </source>
</evidence>
<dbReference type="InterPro" id="IPR007627">
    <property type="entry name" value="RNA_pol_sigma70_r2"/>
</dbReference>
<dbReference type="InterPro" id="IPR039425">
    <property type="entry name" value="RNA_pol_sigma-70-like"/>
</dbReference>
<keyword evidence="4" id="KW-0804">Transcription</keyword>
<dbReference type="InterPro" id="IPR014327">
    <property type="entry name" value="RNA_pol_sigma70_bacteroid"/>
</dbReference>
<evidence type="ECO:0000259" key="6">
    <source>
        <dbReference type="Pfam" id="PF08281"/>
    </source>
</evidence>
<dbReference type="NCBIfam" id="TIGR02937">
    <property type="entry name" value="sigma70-ECF"/>
    <property type="match status" value="1"/>
</dbReference>
<dbReference type="SUPFAM" id="SSF88946">
    <property type="entry name" value="Sigma2 domain of RNA polymerase sigma factors"/>
    <property type="match status" value="1"/>
</dbReference>
<reference evidence="8" key="1">
    <citation type="submission" date="2017-04" db="EMBL/GenBank/DDBJ databases">
        <authorList>
            <person name="Varghese N."/>
            <person name="Submissions S."/>
        </authorList>
    </citation>
    <scope>NUCLEOTIDE SEQUENCE [LARGE SCALE GENOMIC DNA]</scope>
    <source>
        <strain evidence="8">DSM 12126</strain>
    </source>
</reference>
<keyword evidence="3" id="KW-0731">Sigma factor</keyword>
<dbReference type="GO" id="GO:0006352">
    <property type="term" value="P:DNA-templated transcription initiation"/>
    <property type="evidence" value="ECO:0007669"/>
    <property type="project" value="InterPro"/>
</dbReference>
<feature type="domain" description="RNA polymerase sigma-70 region 2" evidence="5">
    <location>
        <begin position="38"/>
        <end position="105"/>
    </location>
</feature>
<name>A0A1W2ARL4_9SPHI</name>
<dbReference type="PANTHER" id="PTHR43133">
    <property type="entry name" value="RNA POLYMERASE ECF-TYPE SIGMA FACTO"/>
    <property type="match status" value="1"/>
</dbReference>
<sequence length="205" mass="23362">MRARTLYCSCINTIFAIHSTSIELPEQAHHIASTFEELFRDNYAKLCHFAMQFLKDNDAAKDVVQEVFVTYWNMDKNLAPNASATNAFLYSSVKNACLNKLRRQKLEQGFLNDQDADPVEDAIVLNSMIRSEVMAELHKVITTLPDNCQKIFRMGYLEGLKNPQIASELGISVNTVKTQKKRGLQLLKVRLNPDFFAILSLFLLK</sequence>
<comment type="similarity">
    <text evidence="1">Belongs to the sigma-70 factor family. ECF subfamily.</text>
</comment>
<keyword evidence="8" id="KW-1185">Reference proteome</keyword>
<dbReference type="CDD" id="cd06171">
    <property type="entry name" value="Sigma70_r4"/>
    <property type="match status" value="1"/>
</dbReference>
<dbReference type="InterPro" id="IPR013324">
    <property type="entry name" value="RNA_pol_sigma_r3/r4-like"/>
</dbReference>
<dbReference type="STRING" id="151894.SAMN04488524_1617"/>
<dbReference type="AlphaFoldDB" id="A0A1W2ARL4"/>
<dbReference type="Pfam" id="PF04542">
    <property type="entry name" value="Sigma70_r2"/>
    <property type="match status" value="1"/>
</dbReference>
<dbReference type="NCBIfam" id="TIGR02985">
    <property type="entry name" value="Sig70_bacteroi1"/>
    <property type="match status" value="1"/>
</dbReference>
<keyword evidence="2" id="KW-0805">Transcription regulation</keyword>
<evidence type="ECO:0000256" key="4">
    <source>
        <dbReference type="ARBA" id="ARBA00023163"/>
    </source>
</evidence>
<protein>
    <submittedName>
        <fullName evidence="7">RNA polymerase sigma-70 factor, ECF subfamily</fullName>
    </submittedName>
</protein>
<dbReference type="InterPro" id="IPR036388">
    <property type="entry name" value="WH-like_DNA-bd_sf"/>
</dbReference>
<dbReference type="GO" id="GO:0016987">
    <property type="term" value="F:sigma factor activity"/>
    <property type="evidence" value="ECO:0007669"/>
    <property type="project" value="UniProtKB-KW"/>
</dbReference>
<dbReference type="PANTHER" id="PTHR43133:SF46">
    <property type="entry name" value="RNA POLYMERASE SIGMA-70 FACTOR ECF SUBFAMILY"/>
    <property type="match status" value="1"/>
</dbReference>
<dbReference type="SUPFAM" id="SSF88659">
    <property type="entry name" value="Sigma3 and sigma4 domains of RNA polymerase sigma factors"/>
    <property type="match status" value="1"/>
</dbReference>
<evidence type="ECO:0000256" key="2">
    <source>
        <dbReference type="ARBA" id="ARBA00023015"/>
    </source>
</evidence>
<evidence type="ECO:0000256" key="1">
    <source>
        <dbReference type="ARBA" id="ARBA00010641"/>
    </source>
</evidence>
<dbReference type="EMBL" id="FWXT01000001">
    <property type="protein sequence ID" value="SMC63379.1"/>
    <property type="molecule type" value="Genomic_DNA"/>
</dbReference>
<dbReference type="InterPro" id="IPR014284">
    <property type="entry name" value="RNA_pol_sigma-70_dom"/>
</dbReference>
<dbReference type="InterPro" id="IPR013249">
    <property type="entry name" value="RNA_pol_sigma70_r4_t2"/>
</dbReference>
<dbReference type="InterPro" id="IPR013325">
    <property type="entry name" value="RNA_pol_sigma_r2"/>
</dbReference>
<evidence type="ECO:0000313" key="8">
    <source>
        <dbReference type="Proteomes" id="UP000192756"/>
    </source>
</evidence>
<dbReference type="Gene3D" id="1.10.10.10">
    <property type="entry name" value="Winged helix-like DNA-binding domain superfamily/Winged helix DNA-binding domain"/>
    <property type="match status" value="1"/>
</dbReference>
<evidence type="ECO:0000256" key="3">
    <source>
        <dbReference type="ARBA" id="ARBA00023082"/>
    </source>
</evidence>
<feature type="domain" description="RNA polymerase sigma factor 70 region 4 type 2" evidence="6">
    <location>
        <begin position="136"/>
        <end position="187"/>
    </location>
</feature>
<dbReference type="Pfam" id="PF08281">
    <property type="entry name" value="Sigma70_r4_2"/>
    <property type="match status" value="1"/>
</dbReference>
<proteinExistence type="inferred from homology"/>
<dbReference type="Proteomes" id="UP000192756">
    <property type="component" value="Unassembled WGS sequence"/>
</dbReference>